<reference evidence="1 2" key="1">
    <citation type="journal article" date="2016" name="Mol. Biol. Evol.">
        <title>Comparative Genomics of Early-Diverging Mushroom-Forming Fungi Provides Insights into the Origins of Lignocellulose Decay Capabilities.</title>
        <authorList>
            <person name="Nagy L.G."/>
            <person name="Riley R."/>
            <person name="Tritt A."/>
            <person name="Adam C."/>
            <person name="Daum C."/>
            <person name="Floudas D."/>
            <person name="Sun H."/>
            <person name="Yadav J.S."/>
            <person name="Pangilinan J."/>
            <person name="Larsson K.H."/>
            <person name="Matsuura K."/>
            <person name="Barry K."/>
            <person name="Labutti K."/>
            <person name="Kuo R."/>
            <person name="Ohm R.A."/>
            <person name="Bhattacharya S.S."/>
            <person name="Shirouzu T."/>
            <person name="Yoshinaga Y."/>
            <person name="Martin F.M."/>
            <person name="Grigoriev I.V."/>
            <person name="Hibbett D.S."/>
        </authorList>
    </citation>
    <scope>NUCLEOTIDE SEQUENCE [LARGE SCALE GENOMIC DNA]</scope>
    <source>
        <strain evidence="1 2">93-53</strain>
    </source>
</reference>
<dbReference type="Proteomes" id="UP000076871">
    <property type="component" value="Unassembled WGS sequence"/>
</dbReference>
<sequence>MNAFMPAVLVLSRRPLKGDGLRAYSIRPVRYLRRRPFERRRALRQQSLLSGRVRGGGGLLDISVYSVRMCEAELRGKTMDETRHGAGRCARMRGGVLLAVIGCSRWQRAGADGACVHAALYLQLASLLHLHYCPSLDTLSFSPPLVRRWPLLVLVLLLHIAH</sequence>
<evidence type="ECO:0000313" key="1">
    <source>
        <dbReference type="EMBL" id="KZT07291.1"/>
    </source>
</evidence>
<accession>A0A165EL74</accession>
<keyword evidence="2" id="KW-1185">Reference proteome</keyword>
<dbReference type="InParanoid" id="A0A165EL74"/>
<evidence type="ECO:0000313" key="2">
    <source>
        <dbReference type="Proteomes" id="UP000076871"/>
    </source>
</evidence>
<name>A0A165EL74_9APHY</name>
<dbReference type="RefSeq" id="XP_040765031.1">
    <property type="nucleotide sequence ID" value="XM_040901253.1"/>
</dbReference>
<dbReference type="GeneID" id="63818285"/>
<dbReference type="AlphaFoldDB" id="A0A165EL74"/>
<dbReference type="EMBL" id="KV427620">
    <property type="protein sequence ID" value="KZT07291.1"/>
    <property type="molecule type" value="Genomic_DNA"/>
</dbReference>
<proteinExistence type="predicted"/>
<gene>
    <name evidence="1" type="ORF">LAESUDRAFT_122800</name>
</gene>
<protein>
    <submittedName>
        <fullName evidence="1">Uncharacterized protein</fullName>
    </submittedName>
</protein>
<organism evidence="1 2">
    <name type="scientific">Laetiporus sulphureus 93-53</name>
    <dbReference type="NCBI Taxonomy" id="1314785"/>
    <lineage>
        <taxon>Eukaryota</taxon>
        <taxon>Fungi</taxon>
        <taxon>Dikarya</taxon>
        <taxon>Basidiomycota</taxon>
        <taxon>Agaricomycotina</taxon>
        <taxon>Agaricomycetes</taxon>
        <taxon>Polyporales</taxon>
        <taxon>Laetiporus</taxon>
    </lineage>
</organism>